<feature type="compositionally biased region" description="Low complexity" evidence="1">
    <location>
        <begin position="1"/>
        <end position="20"/>
    </location>
</feature>
<reference evidence="2 3" key="1">
    <citation type="submission" date="2021-06" db="EMBL/GenBank/DDBJ databases">
        <authorList>
            <person name="Palmer J.M."/>
        </authorList>
    </citation>
    <scope>NUCLEOTIDE SEQUENCE [LARGE SCALE GENOMIC DNA]</scope>
    <source>
        <strain evidence="3">if_2019</strain>
        <tissue evidence="2">Muscle</tissue>
    </source>
</reference>
<gene>
    <name evidence="2" type="ORF">ILYODFUR_031487</name>
</gene>
<evidence type="ECO:0000313" key="3">
    <source>
        <dbReference type="Proteomes" id="UP001482620"/>
    </source>
</evidence>
<dbReference type="Proteomes" id="UP001482620">
    <property type="component" value="Unassembled WGS sequence"/>
</dbReference>
<evidence type="ECO:0000313" key="2">
    <source>
        <dbReference type="EMBL" id="MEQ2230639.1"/>
    </source>
</evidence>
<proteinExistence type="predicted"/>
<feature type="region of interest" description="Disordered" evidence="1">
    <location>
        <begin position="1"/>
        <end position="25"/>
    </location>
</feature>
<organism evidence="2 3">
    <name type="scientific">Ilyodon furcidens</name>
    <name type="common">goldbreast splitfin</name>
    <dbReference type="NCBI Taxonomy" id="33524"/>
    <lineage>
        <taxon>Eukaryota</taxon>
        <taxon>Metazoa</taxon>
        <taxon>Chordata</taxon>
        <taxon>Craniata</taxon>
        <taxon>Vertebrata</taxon>
        <taxon>Euteleostomi</taxon>
        <taxon>Actinopterygii</taxon>
        <taxon>Neopterygii</taxon>
        <taxon>Teleostei</taxon>
        <taxon>Neoteleostei</taxon>
        <taxon>Acanthomorphata</taxon>
        <taxon>Ovalentaria</taxon>
        <taxon>Atherinomorphae</taxon>
        <taxon>Cyprinodontiformes</taxon>
        <taxon>Goodeidae</taxon>
        <taxon>Ilyodon</taxon>
    </lineage>
</organism>
<protein>
    <submittedName>
        <fullName evidence="2">Uncharacterized protein</fullName>
    </submittedName>
</protein>
<evidence type="ECO:0000256" key="1">
    <source>
        <dbReference type="SAM" id="MobiDB-lite"/>
    </source>
</evidence>
<comment type="caution">
    <text evidence="2">The sequence shown here is derived from an EMBL/GenBank/DDBJ whole genome shotgun (WGS) entry which is preliminary data.</text>
</comment>
<accession>A0ABV0TDS3</accession>
<keyword evidence="3" id="KW-1185">Reference proteome</keyword>
<sequence>MVITTTNISITSSSTAHSPVSSPPPPLLGLRFMPRALIRSPKITLSQHAEGSKTRRAVFLGSLISTTWPEGKPDGRCAKAPRQYVLRGRHAALDADRGASPGLSAGGRVSVPLTERQDGCNFAGEAMGDPVLPLCAGDLRGETGAELGD</sequence>
<name>A0ABV0TDS3_9TELE</name>
<dbReference type="EMBL" id="JAHRIQ010028066">
    <property type="protein sequence ID" value="MEQ2230639.1"/>
    <property type="molecule type" value="Genomic_DNA"/>
</dbReference>